<feature type="coiled-coil region" evidence="1">
    <location>
        <begin position="293"/>
        <end position="324"/>
    </location>
</feature>
<feature type="domain" description="PAC" evidence="3">
    <location>
        <begin position="250"/>
        <end position="302"/>
    </location>
</feature>
<dbReference type="PROSITE" id="PS50113">
    <property type="entry name" value="PAC"/>
    <property type="match status" value="1"/>
</dbReference>
<dbReference type="InterPro" id="IPR001633">
    <property type="entry name" value="EAL_dom"/>
</dbReference>
<dbReference type="OrthoDB" id="9762141at2"/>
<dbReference type="Gene3D" id="3.30.450.20">
    <property type="entry name" value="PAS domain"/>
    <property type="match status" value="2"/>
</dbReference>
<dbReference type="Pfam" id="PF00563">
    <property type="entry name" value="EAL"/>
    <property type="match status" value="1"/>
</dbReference>
<dbReference type="FunFam" id="3.20.20.450:FF:000001">
    <property type="entry name" value="Cyclic di-GMP phosphodiesterase yahA"/>
    <property type="match status" value="1"/>
</dbReference>
<gene>
    <name evidence="6" type="ORF">SAMN02745123_03502</name>
</gene>
<dbReference type="SMART" id="SM00052">
    <property type="entry name" value="EAL"/>
    <property type="match status" value="1"/>
</dbReference>
<dbReference type="InterPro" id="IPR000014">
    <property type="entry name" value="PAS"/>
</dbReference>
<evidence type="ECO:0000259" key="2">
    <source>
        <dbReference type="PROSITE" id="PS50112"/>
    </source>
</evidence>
<evidence type="ECO:0000259" key="5">
    <source>
        <dbReference type="PROSITE" id="PS50887"/>
    </source>
</evidence>
<dbReference type="Gene3D" id="3.30.70.270">
    <property type="match status" value="1"/>
</dbReference>
<keyword evidence="1" id="KW-0175">Coiled coil</keyword>
<dbReference type="InterPro" id="IPR035965">
    <property type="entry name" value="PAS-like_dom_sf"/>
</dbReference>
<dbReference type="SUPFAM" id="SSF141868">
    <property type="entry name" value="EAL domain-like"/>
    <property type="match status" value="1"/>
</dbReference>
<dbReference type="Proteomes" id="UP000183997">
    <property type="component" value="Unassembled WGS sequence"/>
</dbReference>
<evidence type="ECO:0000313" key="6">
    <source>
        <dbReference type="EMBL" id="SHK89242.1"/>
    </source>
</evidence>
<dbReference type="Pfam" id="PF00990">
    <property type="entry name" value="GGDEF"/>
    <property type="match status" value="1"/>
</dbReference>
<dbReference type="InterPro" id="IPR052155">
    <property type="entry name" value="Biofilm_reg_signaling"/>
</dbReference>
<feature type="domain" description="GGDEF" evidence="5">
    <location>
        <begin position="376"/>
        <end position="509"/>
    </location>
</feature>
<evidence type="ECO:0000256" key="1">
    <source>
        <dbReference type="SAM" id="Coils"/>
    </source>
</evidence>
<feature type="domain" description="EAL" evidence="4">
    <location>
        <begin position="518"/>
        <end position="772"/>
    </location>
</feature>
<dbReference type="InterPro" id="IPR043128">
    <property type="entry name" value="Rev_trsase/Diguanyl_cyclase"/>
</dbReference>
<dbReference type="NCBIfam" id="TIGR00229">
    <property type="entry name" value="sensory_box"/>
    <property type="match status" value="1"/>
</dbReference>
<evidence type="ECO:0000313" key="7">
    <source>
        <dbReference type="Proteomes" id="UP000183997"/>
    </source>
</evidence>
<dbReference type="CDD" id="cd01948">
    <property type="entry name" value="EAL"/>
    <property type="match status" value="1"/>
</dbReference>
<dbReference type="FunFam" id="3.30.70.270:FF:000001">
    <property type="entry name" value="Diguanylate cyclase domain protein"/>
    <property type="match status" value="1"/>
</dbReference>
<dbReference type="NCBIfam" id="TIGR00254">
    <property type="entry name" value="GGDEF"/>
    <property type="match status" value="1"/>
</dbReference>
<evidence type="ECO:0000259" key="4">
    <source>
        <dbReference type="PROSITE" id="PS50883"/>
    </source>
</evidence>
<dbReference type="InterPro" id="IPR035919">
    <property type="entry name" value="EAL_sf"/>
</dbReference>
<dbReference type="SUPFAM" id="SSF55073">
    <property type="entry name" value="Nucleotide cyclase"/>
    <property type="match status" value="1"/>
</dbReference>
<dbReference type="InterPro" id="IPR000700">
    <property type="entry name" value="PAS-assoc_C"/>
</dbReference>
<dbReference type="RefSeq" id="WP_072916952.1">
    <property type="nucleotide sequence ID" value="NZ_FRAR01000028.1"/>
</dbReference>
<dbReference type="PROSITE" id="PS50887">
    <property type="entry name" value="GGDEF"/>
    <property type="match status" value="1"/>
</dbReference>
<dbReference type="PROSITE" id="PS50112">
    <property type="entry name" value="PAS"/>
    <property type="match status" value="1"/>
</dbReference>
<protein>
    <submittedName>
        <fullName evidence="6">PAS domain S-box-containing protein/diguanylate cyclase (GGDEF) domain-containing protein</fullName>
    </submittedName>
</protein>
<dbReference type="InterPro" id="IPR000160">
    <property type="entry name" value="GGDEF_dom"/>
</dbReference>
<reference evidence="7" key="1">
    <citation type="submission" date="2016-11" db="EMBL/GenBank/DDBJ databases">
        <authorList>
            <person name="Varghese N."/>
            <person name="Submissions S."/>
        </authorList>
    </citation>
    <scope>NUCLEOTIDE SEQUENCE [LARGE SCALE GENOMIC DNA]</scope>
    <source>
        <strain evidence="7">DSM 10349</strain>
    </source>
</reference>
<evidence type="ECO:0000259" key="3">
    <source>
        <dbReference type="PROSITE" id="PS50113"/>
    </source>
</evidence>
<dbReference type="PANTHER" id="PTHR44757:SF2">
    <property type="entry name" value="BIOFILM ARCHITECTURE MAINTENANCE PROTEIN MBAA"/>
    <property type="match status" value="1"/>
</dbReference>
<keyword evidence="7" id="KW-1185">Reference proteome</keyword>
<dbReference type="InterPro" id="IPR029787">
    <property type="entry name" value="Nucleotide_cyclase"/>
</dbReference>
<dbReference type="EMBL" id="FRAR01000028">
    <property type="protein sequence ID" value="SHK89242.1"/>
    <property type="molecule type" value="Genomic_DNA"/>
</dbReference>
<organism evidence="6 7">
    <name type="scientific">Desulforamulus aeronauticus DSM 10349</name>
    <dbReference type="NCBI Taxonomy" id="1121421"/>
    <lineage>
        <taxon>Bacteria</taxon>
        <taxon>Bacillati</taxon>
        <taxon>Bacillota</taxon>
        <taxon>Clostridia</taxon>
        <taxon>Eubacteriales</taxon>
        <taxon>Peptococcaceae</taxon>
        <taxon>Desulforamulus</taxon>
    </lineage>
</organism>
<dbReference type="Gene3D" id="3.20.20.450">
    <property type="entry name" value="EAL domain"/>
    <property type="match status" value="1"/>
</dbReference>
<dbReference type="Pfam" id="PF13188">
    <property type="entry name" value="PAS_8"/>
    <property type="match status" value="1"/>
</dbReference>
<dbReference type="PANTHER" id="PTHR44757">
    <property type="entry name" value="DIGUANYLATE CYCLASE DGCP"/>
    <property type="match status" value="1"/>
</dbReference>
<dbReference type="Gene3D" id="2.10.70.100">
    <property type="match status" value="1"/>
</dbReference>
<dbReference type="CDD" id="cd01949">
    <property type="entry name" value="GGDEF"/>
    <property type="match status" value="1"/>
</dbReference>
<dbReference type="SUPFAM" id="SSF55785">
    <property type="entry name" value="PYP-like sensor domain (PAS domain)"/>
    <property type="match status" value="2"/>
</dbReference>
<dbReference type="AlphaFoldDB" id="A0A1M6W638"/>
<accession>A0A1M6W638</accession>
<proteinExistence type="predicted"/>
<feature type="coiled-coil region" evidence="1">
    <location>
        <begin position="123"/>
        <end position="185"/>
    </location>
</feature>
<feature type="domain" description="PAS" evidence="2">
    <location>
        <begin position="8"/>
        <end position="59"/>
    </location>
</feature>
<dbReference type="STRING" id="1121421.SAMN02745123_03502"/>
<name>A0A1M6W638_9FIRM</name>
<dbReference type="PROSITE" id="PS50883">
    <property type="entry name" value="EAL"/>
    <property type="match status" value="1"/>
</dbReference>
<dbReference type="SMART" id="SM00267">
    <property type="entry name" value="GGDEF"/>
    <property type="match status" value="1"/>
</dbReference>
<sequence length="784" mass="89940">MQLDNQFSQSIIENMINGFALHRIITDENGKPTDYRYIDVNTAFEKYTGLKRENIIGRTICEIVPNIRKDPIDWVAFYGKVAIDGGKDSMEQYSVAFDRWYSIHVYSPMKGYFVTIFNDITSIKKSEEQLIDKNEKLSTLYEEQTALYEELTASEEELRQQNDELVKSNRRVAENERRLNKAQQLAKVGNWELDLVKGTMWGSEEAFRLYGLERKSPYLPLPVIQRMVCDEYRKKMDEALKALITKNTPYNVQFKIILNDGKAQYMHSVAELEVNGQGEPLRVLGAIQDITVRVLYENELRERNEELSTLYEELSASEEELQENYLRLSLSAEENKKQQEILEHMAYHDVLTNLPNRTFFMDRLTIALGMPERAGRRMAVIFMDMDNFKDVNDTLGHNIGDKLLKVISERLSQHIRKRATLARLGGDEFAVLIQYIGSNHKIYEFCEEIRERLAEPFEFDGYLFNISASIGISLYPEDGSTAEELLKNADTAMYCAKNLGKNNVQFFQEEMRQGILRKITIEKSLRKALNTSGFELHYQPQISIDTGKVRAFEALLRWRDPELGNVSPLEFIPIAEDTGLIVPLGEWVLREACRQGVEWNGSGCEDLIISVNISTVQLKQANFVHMVKDILQETGFLPAHLELEITESLLINSFEQAVPMLKGLRDMGIKISMDDFGTGYSSLNYLRRLPLNTLKIDKSFIQDINVRGMGENIVSSIISLVHRLQIEVVAEGVETEAQLDYLVRCNCDNVQGYLLSRPGPAENVAGIIQKNYGDMFEMNLKNQQ</sequence>